<feature type="region of interest" description="Disordered" evidence="1">
    <location>
        <begin position="218"/>
        <end position="285"/>
    </location>
</feature>
<name>A0ABQ9PJE1_9PEZI</name>
<evidence type="ECO:0000256" key="1">
    <source>
        <dbReference type="SAM" id="MobiDB-lite"/>
    </source>
</evidence>
<dbReference type="InterPro" id="IPR000719">
    <property type="entry name" value="Prot_kinase_dom"/>
</dbReference>
<dbReference type="EMBL" id="JARUPT010000456">
    <property type="protein sequence ID" value="KAK0371307.1"/>
    <property type="molecule type" value="Genomic_DNA"/>
</dbReference>
<dbReference type="SUPFAM" id="SSF56112">
    <property type="entry name" value="Protein kinase-like (PK-like)"/>
    <property type="match status" value="1"/>
</dbReference>
<accession>A0ABQ9PJE1</accession>
<dbReference type="PROSITE" id="PS50011">
    <property type="entry name" value="PROTEIN_KINASE_DOM"/>
    <property type="match status" value="1"/>
</dbReference>
<dbReference type="Gene3D" id="1.10.510.10">
    <property type="entry name" value="Transferase(Phosphotransferase) domain 1"/>
    <property type="match status" value="1"/>
</dbReference>
<dbReference type="InterPro" id="IPR053235">
    <property type="entry name" value="Ser_Thr_kinase"/>
</dbReference>
<gene>
    <name evidence="3" type="ORF">CLIM01_11330</name>
</gene>
<feature type="domain" description="Protein kinase" evidence="2">
    <location>
        <begin position="303"/>
        <end position="600"/>
    </location>
</feature>
<dbReference type="SMART" id="SM00220">
    <property type="entry name" value="S_TKc"/>
    <property type="match status" value="1"/>
</dbReference>
<dbReference type="InterPro" id="IPR011009">
    <property type="entry name" value="Kinase-like_dom_sf"/>
</dbReference>
<dbReference type="PANTHER" id="PTHR24361">
    <property type="entry name" value="MITOGEN-ACTIVATED KINASE KINASE KINASE"/>
    <property type="match status" value="1"/>
</dbReference>
<protein>
    <submittedName>
        <fullName evidence="3">Serine/threonine protein kinase-20</fullName>
    </submittedName>
</protein>
<evidence type="ECO:0000313" key="3">
    <source>
        <dbReference type="EMBL" id="KAK0371307.1"/>
    </source>
</evidence>
<evidence type="ECO:0000313" key="4">
    <source>
        <dbReference type="Proteomes" id="UP001169217"/>
    </source>
</evidence>
<sequence length="603" mass="66716">MSAHIEERTQAFSDQAEWQRRVEQITATEDRSSEQDSVAVASISPTPATLHVDDLVNLFKTAHLTSSPNARIVFAHACRPTDTDPTAVSLPHTIGGWNVFGVVQRLESVSHALRLPFHDPSGGPRTARVIPFQLYCEIYYNPVDDACLLVNKSCVDVYLTRLDSAEDMVRLPYCGTRTVEPGPWRISVDSKTDKMRQHLVYLLVLPRQFTVAFRDSGKSSFSSAKRGAPDAGRPPSKRHRTEKNVRRPLLAIAPNAGHRKAGAAVGDAHTTSELAAPPPEQRIRADRSSLVELRDGEVATVTIKRPEKTGSGGKPSVVTQIGSPGARTNYKLDRLDGIAETSSASLYIVRHSQLRGIAVAKVINFHADKSHGLMTSAMIWKREVLFLQCLDHPNIVSLLAFDGRLGLMILPHLPSSLNRCAPSSFTPSDVHAIVRQSSSALRYLHDKKVRHNDIKPANITYSPSHGVTLIDFGPATNADEQMMTGGTPWYVPPDLITERRRDALGDVWALGVTMLFVLGRLPLPEKMTKGWLIRAVVEQSSDARGQMIAWLKIVDETRKTLDRDDLIEGLVSRMLQPERSLRIRSQQIVDALQVPPRGLLQYT</sequence>
<keyword evidence="3" id="KW-0723">Serine/threonine-protein kinase</keyword>
<dbReference type="InterPro" id="IPR008271">
    <property type="entry name" value="Ser/Thr_kinase_AS"/>
</dbReference>
<keyword evidence="4" id="KW-1185">Reference proteome</keyword>
<dbReference type="Proteomes" id="UP001169217">
    <property type="component" value="Unassembled WGS sequence"/>
</dbReference>
<proteinExistence type="predicted"/>
<comment type="caution">
    <text evidence="3">The sequence shown here is derived from an EMBL/GenBank/DDBJ whole genome shotgun (WGS) entry which is preliminary data.</text>
</comment>
<reference evidence="3" key="1">
    <citation type="submission" date="2023-04" db="EMBL/GenBank/DDBJ databases">
        <title>Colletotrichum limetticola genome sequence.</title>
        <authorList>
            <person name="Baroncelli R."/>
        </authorList>
    </citation>
    <scope>NUCLEOTIDE SEQUENCE</scope>
    <source>
        <strain evidence="3">KLA-Anderson</strain>
    </source>
</reference>
<dbReference type="PROSITE" id="PS00108">
    <property type="entry name" value="PROTEIN_KINASE_ST"/>
    <property type="match status" value="1"/>
</dbReference>
<organism evidence="3 4">
    <name type="scientific">Colletotrichum limetticola</name>
    <dbReference type="NCBI Taxonomy" id="1209924"/>
    <lineage>
        <taxon>Eukaryota</taxon>
        <taxon>Fungi</taxon>
        <taxon>Dikarya</taxon>
        <taxon>Ascomycota</taxon>
        <taxon>Pezizomycotina</taxon>
        <taxon>Sordariomycetes</taxon>
        <taxon>Hypocreomycetidae</taxon>
        <taxon>Glomerellales</taxon>
        <taxon>Glomerellaceae</taxon>
        <taxon>Colletotrichum</taxon>
        <taxon>Colletotrichum acutatum species complex</taxon>
    </lineage>
</organism>
<evidence type="ECO:0000259" key="2">
    <source>
        <dbReference type="PROSITE" id="PS50011"/>
    </source>
</evidence>
<dbReference type="GO" id="GO:0004674">
    <property type="term" value="F:protein serine/threonine kinase activity"/>
    <property type="evidence" value="ECO:0007669"/>
    <property type="project" value="UniProtKB-KW"/>
</dbReference>
<keyword evidence="3" id="KW-0808">Transferase</keyword>
<dbReference type="Pfam" id="PF00069">
    <property type="entry name" value="Pkinase"/>
    <property type="match status" value="1"/>
</dbReference>
<keyword evidence="3" id="KW-0418">Kinase</keyword>